<gene>
    <name evidence="1" type="ORF">C3K47_00040</name>
</gene>
<dbReference type="Proteomes" id="UP000236893">
    <property type="component" value="Unassembled WGS sequence"/>
</dbReference>
<comment type="caution">
    <text evidence="1">The sequence shown here is derived from an EMBL/GenBank/DDBJ whole genome shotgun (WGS) entry which is preliminary data.</text>
</comment>
<dbReference type="EMBL" id="PQVF01000001">
    <property type="protein sequence ID" value="POY38929.1"/>
    <property type="molecule type" value="Genomic_DNA"/>
</dbReference>
<organism evidence="1 2">
    <name type="scientific">Solitalea longa</name>
    <dbReference type="NCBI Taxonomy" id="2079460"/>
    <lineage>
        <taxon>Bacteria</taxon>
        <taxon>Pseudomonadati</taxon>
        <taxon>Bacteroidota</taxon>
        <taxon>Sphingobacteriia</taxon>
        <taxon>Sphingobacteriales</taxon>
        <taxon>Sphingobacteriaceae</taxon>
        <taxon>Solitalea</taxon>
    </lineage>
</organism>
<proteinExistence type="predicted"/>
<name>A0A2S5A9F1_9SPHI</name>
<protein>
    <submittedName>
        <fullName evidence="1">Uncharacterized protein</fullName>
    </submittedName>
</protein>
<evidence type="ECO:0000313" key="2">
    <source>
        <dbReference type="Proteomes" id="UP000236893"/>
    </source>
</evidence>
<reference evidence="1 2" key="1">
    <citation type="submission" date="2018-01" db="EMBL/GenBank/DDBJ databases">
        <authorList>
            <person name="Gaut B.S."/>
            <person name="Morton B.R."/>
            <person name="Clegg M.T."/>
            <person name="Duvall M.R."/>
        </authorList>
    </citation>
    <scope>NUCLEOTIDE SEQUENCE [LARGE SCALE GENOMIC DNA]</scope>
    <source>
        <strain evidence="1 2">HR-AV</strain>
    </source>
</reference>
<evidence type="ECO:0000313" key="1">
    <source>
        <dbReference type="EMBL" id="POY38929.1"/>
    </source>
</evidence>
<keyword evidence="2" id="KW-1185">Reference proteome</keyword>
<dbReference type="AlphaFoldDB" id="A0A2S5A9F1"/>
<sequence>MELLALAYKLRHSKNKPLKKKVNKLIKLISVINSDSVWNDFKIMQPINTPKLSVPIQRTNVCTNFILDLKLVGFSRAKI</sequence>
<accession>A0A2S5A9F1</accession>